<name>A0A2S5ZFN5_9GAMM</name>
<evidence type="ECO:0000313" key="1">
    <source>
        <dbReference type="EMBL" id="PPI86215.1"/>
    </source>
</evidence>
<evidence type="ECO:0000313" key="2">
    <source>
        <dbReference type="Proteomes" id="UP000239917"/>
    </source>
</evidence>
<proteinExistence type="predicted"/>
<organism evidence="1 2">
    <name type="scientific">Marinobacter maroccanus</name>
    <dbReference type="NCBI Taxonomy" id="2055143"/>
    <lineage>
        <taxon>Bacteria</taxon>
        <taxon>Pseudomonadati</taxon>
        <taxon>Pseudomonadota</taxon>
        <taxon>Gammaproteobacteria</taxon>
        <taxon>Pseudomonadales</taxon>
        <taxon>Marinobacteraceae</taxon>
        <taxon>Marinobacter</taxon>
    </lineage>
</organism>
<accession>A0A2S5ZFN5</accession>
<keyword evidence="2" id="KW-1185">Reference proteome</keyword>
<protein>
    <submittedName>
        <fullName evidence="1">Uncharacterized protein</fullName>
    </submittedName>
</protein>
<dbReference type="AlphaFoldDB" id="A0A2S5ZFN5"/>
<dbReference type="Proteomes" id="UP000239917">
    <property type="component" value="Unassembled WGS sequence"/>
</dbReference>
<reference evidence="1 2" key="1">
    <citation type="submission" date="2018-01" db="EMBL/GenBank/DDBJ databases">
        <title>Complete genome sequences of the type strains of Marinobacter flavimaris and Marinobacter maroccanus.</title>
        <authorList>
            <person name="Palau M."/>
            <person name="Boujida N."/>
            <person name="Manresa A."/>
            <person name="Minana-Galbis D."/>
        </authorList>
    </citation>
    <scope>NUCLEOTIDE SEQUENCE [LARGE SCALE GENOMIC DNA]</scope>
    <source>
        <strain evidence="1 2">N4</strain>
    </source>
</reference>
<dbReference type="EMBL" id="PSSX01000001">
    <property type="protein sequence ID" value="PPI86215.1"/>
    <property type="molecule type" value="Genomic_DNA"/>
</dbReference>
<dbReference type="RefSeq" id="WP_104320453.1">
    <property type="nucleotide sequence ID" value="NZ_PSSX01000001.1"/>
</dbReference>
<sequence>MPPVPASEVSHQIASAASVSETTLTLVDYANTFESLALGIAALGAAYFGAKGIRSLLQEEDIKARFKIVRERNFELTAYALEILQEIDKVEIDSGKPLTADKLKELRKLSYDLELKSHGSGSVPQTFCYLIRAILDELEPHYRSNNGGYNLSAGRLESFFYNCVSNMIFYLDHNIEIPRKKRISVKNKLLSWWYGMPGKQELAAGSFGVFLSNRSHAVTSIYEILDSIHAETIYYILLFKYTRNTAAAVRKSLDFDAYIPPSLQVKETEDGSADIFLYGTRMYLIKTDIRTNLDSKKQSVMAYYHDLDRSNINLRDGDGLKTIIKNLRDEISGQNFFDIFETYSPLGDGSFRVEIPISKMSLKDRRNKRAVKKKLGPSALLNI</sequence>
<comment type="caution">
    <text evidence="1">The sequence shown here is derived from an EMBL/GenBank/DDBJ whole genome shotgun (WGS) entry which is preliminary data.</text>
</comment>
<gene>
    <name evidence="1" type="ORF">KEHDKFFH_02525</name>
</gene>